<protein>
    <submittedName>
        <fullName evidence="1">Uncharacterized protein</fullName>
    </submittedName>
</protein>
<reference evidence="1" key="1">
    <citation type="journal article" date="2012" name="Nat. Biotechnol.">
        <title>Reference genome sequence of the model plant Setaria.</title>
        <authorList>
            <person name="Bennetzen J.L."/>
            <person name="Schmutz J."/>
            <person name="Wang H."/>
            <person name="Percifield R."/>
            <person name="Hawkins J."/>
            <person name="Pontaroli A.C."/>
            <person name="Estep M."/>
            <person name="Feng L."/>
            <person name="Vaughn J.N."/>
            <person name="Grimwood J."/>
            <person name="Jenkins J."/>
            <person name="Barry K."/>
            <person name="Lindquist E."/>
            <person name="Hellsten U."/>
            <person name="Deshpande S."/>
            <person name="Wang X."/>
            <person name="Wu X."/>
            <person name="Mitros T."/>
            <person name="Triplett J."/>
            <person name="Yang X."/>
            <person name="Ye C.Y."/>
            <person name="Mauro-Herrera M."/>
            <person name="Wang L."/>
            <person name="Li P."/>
            <person name="Sharma M."/>
            <person name="Sharma R."/>
            <person name="Ronald P.C."/>
            <person name="Panaud O."/>
            <person name="Kellogg E.A."/>
            <person name="Brutnell T.P."/>
            <person name="Doust A.N."/>
            <person name="Tuskan G.A."/>
            <person name="Rokhsar D."/>
            <person name="Devos K.M."/>
        </authorList>
    </citation>
    <scope>NUCLEOTIDE SEQUENCE [LARGE SCALE GENOMIC DNA]</scope>
    <source>
        <strain evidence="1">Yugu1</strain>
    </source>
</reference>
<dbReference type="GO" id="GO:0003677">
    <property type="term" value="F:DNA binding"/>
    <property type="evidence" value="ECO:0007669"/>
    <property type="project" value="InterPro"/>
</dbReference>
<dbReference type="EMBL" id="CM003536">
    <property type="protein sequence ID" value="RCV42704.1"/>
    <property type="molecule type" value="Genomic_DNA"/>
</dbReference>
<dbReference type="GO" id="GO:0046983">
    <property type="term" value="F:protein dimerization activity"/>
    <property type="evidence" value="ECO:0007669"/>
    <property type="project" value="InterPro"/>
</dbReference>
<accession>A0A368SK32</accession>
<dbReference type="InterPro" id="IPR036879">
    <property type="entry name" value="TF_MADSbox_sf"/>
</dbReference>
<organism evidence="1">
    <name type="scientific">Setaria italica</name>
    <name type="common">Foxtail millet</name>
    <name type="synonym">Panicum italicum</name>
    <dbReference type="NCBI Taxonomy" id="4555"/>
    <lineage>
        <taxon>Eukaryota</taxon>
        <taxon>Viridiplantae</taxon>
        <taxon>Streptophyta</taxon>
        <taxon>Embryophyta</taxon>
        <taxon>Tracheophyta</taxon>
        <taxon>Spermatophyta</taxon>
        <taxon>Magnoliopsida</taxon>
        <taxon>Liliopsida</taxon>
        <taxon>Poales</taxon>
        <taxon>Poaceae</taxon>
        <taxon>PACMAD clade</taxon>
        <taxon>Panicoideae</taxon>
        <taxon>Panicodae</taxon>
        <taxon>Paniceae</taxon>
        <taxon>Cenchrinae</taxon>
        <taxon>Setaria</taxon>
    </lineage>
</organism>
<dbReference type="SUPFAM" id="SSF55455">
    <property type="entry name" value="SRF-like"/>
    <property type="match status" value="1"/>
</dbReference>
<dbReference type="AlphaFoldDB" id="A0A368SK32"/>
<gene>
    <name evidence="1" type="ORF">SETIT_9G237300v2</name>
</gene>
<reference evidence="1" key="2">
    <citation type="submission" date="2015-07" db="EMBL/GenBank/DDBJ databases">
        <authorList>
            <person name="Noorani M."/>
        </authorList>
    </citation>
    <scope>NUCLEOTIDE SEQUENCE</scope>
    <source>
        <strain evidence="1">Yugu1</strain>
    </source>
</reference>
<evidence type="ECO:0000313" key="1">
    <source>
        <dbReference type="EMBL" id="RCV42704.1"/>
    </source>
</evidence>
<proteinExistence type="predicted"/>
<dbReference type="Gene3D" id="3.40.1810.10">
    <property type="entry name" value="Transcription factor, MADS-box"/>
    <property type="match status" value="1"/>
</dbReference>
<sequence length="365" mass="40091">MPHRKIQMGLIGKLGSCTRTFKKARLQKKAFELVELCDVGVAIVVCAGPSGSAPDVWEFGSAGVVDRYRRLPADRRVKHTHLGYLSAELGKEKARLAREWQEGPKVLLDGVDLEELLESIDAALLATAQRRKALGMPDDDGGQLRQAAPDAGVPLVGDGFDDHMEAWVDELTWHGVVESHPLNASMMQQLAVHQQRRATSVECWHDAACIQRLQYLQQMGGNGDNDHGQQHNTLLCPDYGFQYTDSNDYSYSDMNGCPQMLMPSNANAYDGCWFNQAMYPSLDITCNPMHMPPEHSTMGTTGHCFTGILAIGLDDGSFIDAGGYKYGTLCLADYFQCPDDSQQLGVEPLHYLSDVAEGGHASIQV</sequence>
<dbReference type="OrthoDB" id="605507at2759"/>
<name>A0A368SK32_SETIT</name>